<dbReference type="CDD" id="cd24025">
    <property type="entry name" value="ASKHA_NBD_ParM_pCBH-like"/>
    <property type="match status" value="1"/>
</dbReference>
<dbReference type="Gene3D" id="3.30.420.40">
    <property type="match status" value="2"/>
</dbReference>
<keyword evidence="3" id="KW-1185">Reference proteome</keyword>
<dbReference type="KEGG" id="pdh:B9T62_18310"/>
<dbReference type="EMBL" id="CP021780">
    <property type="protein sequence ID" value="ASA22564.1"/>
    <property type="molecule type" value="Genomic_DNA"/>
</dbReference>
<dbReference type="AlphaFoldDB" id="A0A2Z2KAF0"/>
<gene>
    <name evidence="2" type="ORF">B9T62_18310</name>
</gene>
<evidence type="ECO:0000313" key="3">
    <source>
        <dbReference type="Proteomes" id="UP000249890"/>
    </source>
</evidence>
<dbReference type="Pfam" id="PF17989">
    <property type="entry name" value="ALP_N"/>
    <property type="match status" value="1"/>
</dbReference>
<dbReference type="OrthoDB" id="5412507at2"/>
<dbReference type="InterPro" id="IPR040607">
    <property type="entry name" value="ALP_N"/>
</dbReference>
<organism evidence="2 3">
    <name type="scientific">Paenibacillus donghaensis</name>
    <dbReference type="NCBI Taxonomy" id="414771"/>
    <lineage>
        <taxon>Bacteria</taxon>
        <taxon>Bacillati</taxon>
        <taxon>Bacillota</taxon>
        <taxon>Bacilli</taxon>
        <taxon>Bacillales</taxon>
        <taxon>Paenibacillaceae</taxon>
        <taxon>Paenibacillus</taxon>
    </lineage>
</organism>
<proteinExistence type="predicted"/>
<dbReference type="Proteomes" id="UP000249890">
    <property type="component" value="Chromosome"/>
</dbReference>
<protein>
    <recommendedName>
        <fullName evidence="1">Actin-like protein N-terminal domain-containing protein</fullName>
    </recommendedName>
</protein>
<dbReference type="SUPFAM" id="SSF53067">
    <property type="entry name" value="Actin-like ATPase domain"/>
    <property type="match status" value="1"/>
</dbReference>
<accession>A0A2Z2KAF0</accession>
<dbReference type="RefSeq" id="WP_087916562.1">
    <property type="nucleotide sequence ID" value="NZ_CP021780.1"/>
</dbReference>
<reference evidence="2 3" key="1">
    <citation type="submission" date="2017-06" db="EMBL/GenBank/DDBJ databases">
        <title>Complete genome sequence of Paenibacillus donghaensis KCTC 13049T isolated from East Sea sediment, South Korea.</title>
        <authorList>
            <person name="Jung B.K."/>
            <person name="Hong S.-J."/>
            <person name="Shin J.-H."/>
        </authorList>
    </citation>
    <scope>NUCLEOTIDE SEQUENCE [LARGE SCALE GENOMIC DNA]</scope>
    <source>
        <strain evidence="2 3">KCTC 13049</strain>
    </source>
</reference>
<dbReference type="InterPro" id="IPR043129">
    <property type="entry name" value="ATPase_NBD"/>
</dbReference>
<name>A0A2Z2KAF0_9BACL</name>
<evidence type="ECO:0000313" key="2">
    <source>
        <dbReference type="EMBL" id="ASA22564.1"/>
    </source>
</evidence>
<sequence>MIDNCEIDLGFSWTKGRNGKRSYLQPSIIGESKPMFDMNIKADDYVFDDEMFVGKLALRHSDIKYFSMNNNKAEAKTSDIILKTAIGAISRSNPINLLTGLPLNFYFKQKSEFENKIISLNEVGTYNIRKGKNSNNQIKLIINRCKVVPQGYGIAMDYILNQDGSIEKHRVAKSKILAVDLGFYTLGLLGLDKMEIMKESAGLLLGVENAYKLLQSYLHASIGKSPAKYEMDQHVVSGVYEGMDIKPLINKAFKALAQQIQNEIESLNIRFDHYLIGGGAARFIYNYLNLPNKILFDQLSQIRGYGKIGARIWK</sequence>
<evidence type="ECO:0000259" key="1">
    <source>
        <dbReference type="Pfam" id="PF17989"/>
    </source>
</evidence>
<feature type="domain" description="Actin-like protein N-terminal" evidence="1">
    <location>
        <begin position="7"/>
        <end position="153"/>
    </location>
</feature>